<sequence length="283" mass="32284">MEDLHAKANELRTEKLERGELPHNFPSPYFTWQELEPRIKNRRCLGLTAWESPDNEPSYRLNFAPAPSYAGQLPSFINKAKQLLNQKHRLILISHQASRLSELLNEEDVIAPPLTEIKQIPPPGSLTLVQGSLAEGWVMNNDTYLFTDAEVFGFVKQRRWLKKHPVPHHKFLIEITPDDYVVHVEHGIARFAGVTTMSTNHTEKEYLVLLYAAGDKLYVPTDQIDRVSRYIGTSDQPPVLSRLGTQGWAQTKQRVKESVEEIAHNLLQLYAAREIIPGPGFFS</sequence>
<evidence type="ECO:0000313" key="2">
    <source>
        <dbReference type="EMBL" id="GAH52033.1"/>
    </source>
</evidence>
<dbReference type="InterPro" id="IPR036101">
    <property type="entry name" value="CarD-like/TRCF_RID_sf"/>
</dbReference>
<dbReference type="AlphaFoldDB" id="X1I3B8"/>
<feature type="domain" description="CarD-like/TRCF RNAP-interacting" evidence="1">
    <location>
        <begin position="174"/>
        <end position="271"/>
    </location>
</feature>
<organism evidence="2">
    <name type="scientific">marine sediment metagenome</name>
    <dbReference type="NCBI Taxonomy" id="412755"/>
    <lineage>
        <taxon>unclassified sequences</taxon>
        <taxon>metagenomes</taxon>
        <taxon>ecological metagenomes</taxon>
    </lineage>
</organism>
<proteinExistence type="predicted"/>
<gene>
    <name evidence="2" type="ORF">S03H2_33959</name>
</gene>
<dbReference type="SMART" id="SM01058">
    <property type="entry name" value="CarD_TRCF"/>
    <property type="match status" value="1"/>
</dbReference>
<name>X1I3B8_9ZZZZ</name>
<dbReference type="SUPFAM" id="SSF141259">
    <property type="entry name" value="CarD-like"/>
    <property type="match status" value="1"/>
</dbReference>
<dbReference type="InterPro" id="IPR027417">
    <property type="entry name" value="P-loop_NTPase"/>
</dbReference>
<protein>
    <recommendedName>
        <fullName evidence="1">CarD-like/TRCF RNAP-interacting domain-containing protein</fullName>
    </recommendedName>
</protein>
<comment type="caution">
    <text evidence="2">The sequence shown here is derived from an EMBL/GenBank/DDBJ whole genome shotgun (WGS) entry which is preliminary data.</text>
</comment>
<dbReference type="SUPFAM" id="SSF52540">
    <property type="entry name" value="P-loop containing nucleoside triphosphate hydrolases"/>
    <property type="match status" value="1"/>
</dbReference>
<dbReference type="Gene3D" id="2.40.10.170">
    <property type="match status" value="1"/>
</dbReference>
<dbReference type="Gene3D" id="3.40.50.300">
    <property type="entry name" value="P-loop containing nucleotide triphosphate hydrolases"/>
    <property type="match status" value="1"/>
</dbReference>
<reference evidence="2" key="1">
    <citation type="journal article" date="2014" name="Front. Microbiol.">
        <title>High frequency of phylogenetically diverse reductive dehalogenase-homologous genes in deep subseafloor sedimentary metagenomes.</title>
        <authorList>
            <person name="Kawai M."/>
            <person name="Futagami T."/>
            <person name="Toyoda A."/>
            <person name="Takaki Y."/>
            <person name="Nishi S."/>
            <person name="Hori S."/>
            <person name="Arai W."/>
            <person name="Tsubouchi T."/>
            <person name="Morono Y."/>
            <person name="Uchiyama I."/>
            <person name="Ito T."/>
            <person name="Fujiyama A."/>
            <person name="Inagaki F."/>
            <person name="Takami H."/>
        </authorList>
    </citation>
    <scope>NUCLEOTIDE SEQUENCE</scope>
    <source>
        <strain evidence="2">Expedition CK06-06</strain>
    </source>
</reference>
<dbReference type="InterPro" id="IPR003711">
    <property type="entry name" value="CarD-like/TRCF_RID"/>
</dbReference>
<dbReference type="EMBL" id="BARU01020702">
    <property type="protein sequence ID" value="GAH52033.1"/>
    <property type="molecule type" value="Genomic_DNA"/>
</dbReference>
<evidence type="ECO:0000259" key="1">
    <source>
        <dbReference type="SMART" id="SM01058"/>
    </source>
</evidence>
<dbReference type="Pfam" id="PF02559">
    <property type="entry name" value="CarD_TRCF_RID"/>
    <property type="match status" value="1"/>
</dbReference>
<accession>X1I3B8</accession>